<keyword evidence="1" id="KW-1015">Disulfide bond</keyword>
<accession>A0A6G1S660</accession>
<feature type="domain" description="CUB" evidence="3">
    <location>
        <begin position="122"/>
        <end position="242"/>
    </location>
</feature>
<dbReference type="Gene3D" id="2.60.120.290">
    <property type="entry name" value="Spermadhesin, CUB domain"/>
    <property type="match status" value="1"/>
</dbReference>
<dbReference type="InterPro" id="IPR035914">
    <property type="entry name" value="Sperma_CUB_dom_sf"/>
</dbReference>
<dbReference type="InterPro" id="IPR000859">
    <property type="entry name" value="CUB_dom"/>
</dbReference>
<dbReference type="Pfam" id="PF26080">
    <property type="entry name" value="CUB_animal"/>
    <property type="match status" value="1"/>
</dbReference>
<evidence type="ECO:0000256" key="1">
    <source>
        <dbReference type="ARBA" id="ARBA00023157"/>
    </source>
</evidence>
<sequence>MTNSRFKLMQVNSIICELVGLLCFFNCLTYVNCFGWTNWNHNLLQSVSDCPTFDGNRTGICVSSAAECRNRGGRRLGSCYSNQGGINNQNYQYGGQSSYGPLFGGPGLGIAVGVCCSIQVSCGETIRFNGTYFRNPGAPAPFSDSRACSVTVARSQPNICQLRLDFLKFDLDRPRTGVCENDRFVVSGQAANSIIPAICGYNTGQHMYLDLDPSNLGPITLNVITIGNRPRLFDIRVTYISCASPHRAPANCLQYQNNLIGQIKSFNFEEFQVGAGTGYLSGLDYAICFKKPPGYCSVTYTVPRQLFADIGQSIIHQTTQPQTNYQVNPGQYFNIIGMVGNDQAGAGHYDCPQDYLQLANIPLCGSRLNSQLIPPTPNPTTNAEVVDNSTGPIVARFVSNFNEVGRGFLLDYRFNPCMVAG</sequence>
<protein>
    <recommendedName>
        <fullName evidence="3">CUB domain-containing protein</fullName>
    </recommendedName>
</protein>
<dbReference type="SUPFAM" id="SSF49854">
    <property type="entry name" value="Spermadhesin, CUB domain"/>
    <property type="match status" value="1"/>
</dbReference>
<gene>
    <name evidence="4" type="ORF">g.2936</name>
</gene>
<evidence type="ECO:0000256" key="2">
    <source>
        <dbReference type="PROSITE-ProRule" id="PRU00059"/>
    </source>
</evidence>
<dbReference type="PROSITE" id="PS01180">
    <property type="entry name" value="CUB"/>
    <property type="match status" value="1"/>
</dbReference>
<dbReference type="AlphaFoldDB" id="A0A6G1S660"/>
<dbReference type="PANTHER" id="PTHR33236">
    <property type="entry name" value="INTRAFLAGELLAR TRANSPORT PROTEIN 122 FAMILY PROTEIN-RELATED"/>
    <property type="match status" value="1"/>
</dbReference>
<evidence type="ECO:0000313" key="4">
    <source>
        <dbReference type="EMBL" id="MDE45994.1"/>
    </source>
</evidence>
<dbReference type="EMBL" id="GGYP01001223">
    <property type="protein sequence ID" value="MDE45994.1"/>
    <property type="molecule type" value="Transcribed_RNA"/>
</dbReference>
<dbReference type="InterPro" id="IPR058698">
    <property type="entry name" value="CUB_metazoa"/>
</dbReference>
<name>A0A6G1S660_9ACAR</name>
<reference evidence="4" key="1">
    <citation type="submission" date="2018-10" db="EMBL/GenBank/DDBJ databases">
        <title>Transcriptome assembly of Aceria tosichella (Wheat curl mite) Type 2.</title>
        <authorList>
            <person name="Scully E.D."/>
            <person name="Geib S.M."/>
            <person name="Palmer N.A."/>
            <person name="Gupta A.K."/>
            <person name="Sarath G."/>
            <person name="Tatineni S."/>
        </authorList>
    </citation>
    <scope>NUCLEOTIDE SEQUENCE</scope>
    <source>
        <strain evidence="4">LincolnNE</strain>
    </source>
</reference>
<comment type="caution">
    <text evidence="2">Lacks conserved residue(s) required for the propagation of feature annotation.</text>
</comment>
<evidence type="ECO:0000259" key="3">
    <source>
        <dbReference type="PROSITE" id="PS01180"/>
    </source>
</evidence>
<organism evidence="4">
    <name type="scientific">Aceria tosichella</name>
    <name type="common">wheat curl mite</name>
    <dbReference type="NCBI Taxonomy" id="561515"/>
    <lineage>
        <taxon>Eukaryota</taxon>
        <taxon>Metazoa</taxon>
        <taxon>Ecdysozoa</taxon>
        <taxon>Arthropoda</taxon>
        <taxon>Chelicerata</taxon>
        <taxon>Arachnida</taxon>
        <taxon>Acari</taxon>
        <taxon>Acariformes</taxon>
        <taxon>Trombidiformes</taxon>
        <taxon>Prostigmata</taxon>
        <taxon>Eupodina</taxon>
        <taxon>Eriophyoidea</taxon>
        <taxon>Eriophyidae</taxon>
        <taxon>Eriophyinae</taxon>
        <taxon>Aceriini</taxon>
        <taxon>Aceria</taxon>
    </lineage>
</organism>
<proteinExistence type="predicted"/>
<dbReference type="PANTHER" id="PTHR33236:SF11">
    <property type="entry name" value="CUB DOMAIN-CONTAINING PROTEIN"/>
    <property type="match status" value="1"/>
</dbReference>